<evidence type="ECO:0000313" key="2">
    <source>
        <dbReference type="EMBL" id="CBI01699.1"/>
    </source>
</evidence>
<accession>E6Q3D8</accession>
<dbReference type="SUPFAM" id="SSF140931">
    <property type="entry name" value="Fic-like"/>
    <property type="match status" value="1"/>
</dbReference>
<dbReference type="Gene3D" id="1.10.3290.10">
    <property type="entry name" value="Fido-like domain"/>
    <property type="match status" value="1"/>
</dbReference>
<dbReference type="PANTHER" id="PTHR13504:SF38">
    <property type="entry name" value="FIDO DOMAIN-CONTAINING PROTEIN"/>
    <property type="match status" value="1"/>
</dbReference>
<dbReference type="PANTHER" id="PTHR13504">
    <property type="entry name" value="FIDO DOMAIN-CONTAINING PROTEIN DDB_G0283145"/>
    <property type="match status" value="1"/>
</dbReference>
<dbReference type="EMBL" id="CABO01000021">
    <property type="protein sequence ID" value="CBI01699.1"/>
    <property type="molecule type" value="Genomic_DNA"/>
</dbReference>
<evidence type="ECO:0000259" key="1">
    <source>
        <dbReference type="PROSITE" id="PS51459"/>
    </source>
</evidence>
<gene>
    <name evidence="2" type="ORF">CARN4_2013</name>
</gene>
<protein>
    <recommendedName>
        <fullName evidence="1">Fido domain-containing protein</fullName>
    </recommendedName>
</protein>
<proteinExistence type="predicted"/>
<feature type="domain" description="Fido" evidence="1">
    <location>
        <begin position="100"/>
        <end position="274"/>
    </location>
</feature>
<dbReference type="AlphaFoldDB" id="E6Q3D8"/>
<dbReference type="InterPro" id="IPR036597">
    <property type="entry name" value="Fido-like_dom_sf"/>
</dbReference>
<dbReference type="InterPro" id="IPR040198">
    <property type="entry name" value="Fido_containing"/>
</dbReference>
<dbReference type="PROSITE" id="PS51459">
    <property type="entry name" value="FIDO"/>
    <property type="match status" value="1"/>
</dbReference>
<dbReference type="Pfam" id="PF02661">
    <property type="entry name" value="Fic"/>
    <property type="match status" value="1"/>
</dbReference>
<comment type="caution">
    <text evidence="2">The sequence shown here is derived from an EMBL/GenBank/DDBJ whole genome shotgun (WGS) entry which is preliminary data.</text>
</comment>
<dbReference type="InterPro" id="IPR003812">
    <property type="entry name" value="Fido"/>
</dbReference>
<name>E6Q3D8_9ZZZZ</name>
<organism evidence="2">
    <name type="scientific">mine drainage metagenome</name>
    <dbReference type="NCBI Taxonomy" id="410659"/>
    <lineage>
        <taxon>unclassified sequences</taxon>
        <taxon>metagenomes</taxon>
        <taxon>ecological metagenomes</taxon>
    </lineage>
</organism>
<reference evidence="2" key="1">
    <citation type="submission" date="2009-10" db="EMBL/GenBank/DDBJ databases">
        <title>Diversity of trophic interactions inside an arsenic-rich microbial ecosystem.</title>
        <authorList>
            <person name="Bertin P.N."/>
            <person name="Heinrich-Salmeron A."/>
            <person name="Pelletier E."/>
            <person name="Goulhen-Chollet F."/>
            <person name="Arsene-Ploetze F."/>
            <person name="Gallien S."/>
            <person name="Calteau A."/>
            <person name="Vallenet D."/>
            <person name="Casiot C."/>
            <person name="Chane-Woon-Ming B."/>
            <person name="Giloteaux L."/>
            <person name="Barakat M."/>
            <person name="Bonnefoy V."/>
            <person name="Bruneel O."/>
            <person name="Chandler M."/>
            <person name="Cleiss J."/>
            <person name="Duran R."/>
            <person name="Elbaz-Poulichet F."/>
            <person name="Fonknechten N."/>
            <person name="Lauga B."/>
            <person name="Mornico D."/>
            <person name="Ortet P."/>
            <person name="Schaeffer C."/>
            <person name="Siguier P."/>
            <person name="Alexander Thil Smith A."/>
            <person name="Van Dorsselaer A."/>
            <person name="Weissenbach J."/>
            <person name="Medigue C."/>
            <person name="Le Paslier D."/>
        </authorList>
    </citation>
    <scope>NUCLEOTIDE SEQUENCE</scope>
</reference>
<sequence length="381" mass="42464">MPPELADLAAELAAAASALGNALHPRTAASLARLVCIMNAYYSNLIEGQHTRPRDIERALVGDLDADETRRNLQLEAASHVRVQTIVDRFAADGQLREPASEEFIQFLHREFYDGVPESMLFVRPTRPEYRMKPGEWRSNAEDDVVVGRHRAPSSAHVEESMRYFAARFRFAEMGASTKIFAMAIAHHRLNYIHPFSDGNGRVSRLMSHAMAHAAGIGAHGLWSVSRGLAHGLDSRNEYKSMMDLAETPREGAPDGSGNLSLKALTEFVAWFLRVCLDQVRFMSSLFELNALGFRLRELVEHRYRLRPEAATLVEQLLARGALERARVPIVLGMAERSARRIVSELVELGLVGSPTPKGPLSLQFTPTDSELLFPRLFPVT</sequence>